<dbReference type="EMBL" id="FUWM01000008">
    <property type="protein sequence ID" value="SJZ53917.1"/>
    <property type="molecule type" value="Genomic_DNA"/>
</dbReference>
<dbReference type="Proteomes" id="UP000190625">
    <property type="component" value="Unassembled WGS sequence"/>
</dbReference>
<accession>A0A1T4LH98</accession>
<dbReference type="OrthoDB" id="2111548at2"/>
<keyword evidence="2" id="KW-1185">Reference proteome</keyword>
<dbReference type="STRING" id="142842.SAMN02745118_01134"/>
<evidence type="ECO:0000313" key="2">
    <source>
        <dbReference type="Proteomes" id="UP000190625"/>
    </source>
</evidence>
<protein>
    <submittedName>
        <fullName evidence="1">Uncharacterized protein</fullName>
    </submittedName>
</protein>
<sequence length="340" mass="36202">MSLKTSIVVVLTLLLVISVTTFAFATPKYGAKAYGMGGAFTAVADDASAIYWNPAGLVQSGFIGAEFSIGADPDDDFIDDAKDVLDMPEGPEQYKALYDLNSTQMGLDGMFNANFKNVGIGALLTNSFTYNNDDNLELRNRLDGQGVISTGIKLLEPPMNIGALYVGANLKGLWSRYDSVTGYNSGGSGTTEEGEASATGYGLDIGMMAKVTDAVNFGLSVKNATSDLDWEWDKKPINPAKLDDSLPRTVTAGTAIKLPYPLSATIAADIESIEDGEDIYHVGFEKNILFNGLSLRAGMYKPENGDEVITGGLGLNLANLHANLAMDDEGYYALSANLKF</sequence>
<organism evidence="1 2">
    <name type="scientific">Selenihalanaerobacter shriftii</name>
    <dbReference type="NCBI Taxonomy" id="142842"/>
    <lineage>
        <taxon>Bacteria</taxon>
        <taxon>Bacillati</taxon>
        <taxon>Bacillota</taxon>
        <taxon>Clostridia</taxon>
        <taxon>Halanaerobiales</taxon>
        <taxon>Halobacteroidaceae</taxon>
        <taxon>Selenihalanaerobacter</taxon>
    </lineage>
</organism>
<evidence type="ECO:0000313" key="1">
    <source>
        <dbReference type="EMBL" id="SJZ53917.1"/>
    </source>
</evidence>
<dbReference type="RefSeq" id="WP_078809621.1">
    <property type="nucleotide sequence ID" value="NZ_FUWM01000008.1"/>
</dbReference>
<proteinExistence type="predicted"/>
<name>A0A1T4LH98_9FIRM</name>
<reference evidence="2" key="1">
    <citation type="submission" date="2017-02" db="EMBL/GenBank/DDBJ databases">
        <authorList>
            <person name="Varghese N."/>
            <person name="Submissions S."/>
        </authorList>
    </citation>
    <scope>NUCLEOTIDE SEQUENCE [LARGE SCALE GENOMIC DNA]</scope>
    <source>
        <strain evidence="2">ATCC BAA-73</strain>
    </source>
</reference>
<dbReference type="Gene3D" id="2.40.160.60">
    <property type="entry name" value="Outer membrane protein transport protein (OMPP1/FadL/TodX)"/>
    <property type="match status" value="1"/>
</dbReference>
<dbReference type="AlphaFoldDB" id="A0A1T4LH98"/>
<gene>
    <name evidence="1" type="ORF">SAMN02745118_01134</name>
</gene>
<dbReference type="SUPFAM" id="SSF56935">
    <property type="entry name" value="Porins"/>
    <property type="match status" value="1"/>
</dbReference>